<name>A0A6J4PEE4_9BACT</name>
<organism evidence="2">
    <name type="scientific">uncultured Phycisphaerae bacterium</name>
    <dbReference type="NCBI Taxonomy" id="904963"/>
    <lineage>
        <taxon>Bacteria</taxon>
        <taxon>Pseudomonadati</taxon>
        <taxon>Planctomycetota</taxon>
        <taxon>Phycisphaerae</taxon>
        <taxon>environmental samples</taxon>
    </lineage>
</organism>
<sequence>EPSDQTAQTPSALLRGRGGRRIHAARVRVATPARDRGRGMVLAARRGADDHPRDDRGAPSRPGRGSARL</sequence>
<accession>A0A6J4PEE4</accession>
<evidence type="ECO:0000256" key="1">
    <source>
        <dbReference type="SAM" id="MobiDB-lite"/>
    </source>
</evidence>
<feature type="non-terminal residue" evidence="2">
    <location>
        <position position="69"/>
    </location>
</feature>
<feature type="compositionally biased region" description="Basic and acidic residues" evidence="1">
    <location>
        <begin position="46"/>
        <end position="58"/>
    </location>
</feature>
<gene>
    <name evidence="2" type="ORF">AVDCRST_MAG64-2378</name>
</gene>
<dbReference type="EMBL" id="CADCUQ010000530">
    <property type="protein sequence ID" value="CAA9412238.1"/>
    <property type="molecule type" value="Genomic_DNA"/>
</dbReference>
<proteinExistence type="predicted"/>
<feature type="non-terminal residue" evidence="2">
    <location>
        <position position="1"/>
    </location>
</feature>
<feature type="region of interest" description="Disordered" evidence="1">
    <location>
        <begin position="1"/>
        <end position="69"/>
    </location>
</feature>
<feature type="compositionally biased region" description="Basic residues" evidence="1">
    <location>
        <begin position="17"/>
        <end position="26"/>
    </location>
</feature>
<dbReference type="AlphaFoldDB" id="A0A6J4PEE4"/>
<feature type="compositionally biased region" description="Polar residues" evidence="1">
    <location>
        <begin position="1"/>
        <end position="11"/>
    </location>
</feature>
<reference evidence="2" key="1">
    <citation type="submission" date="2020-02" db="EMBL/GenBank/DDBJ databases">
        <authorList>
            <person name="Meier V. D."/>
        </authorList>
    </citation>
    <scope>NUCLEOTIDE SEQUENCE</scope>
    <source>
        <strain evidence="2">AVDCRST_MAG64</strain>
    </source>
</reference>
<protein>
    <submittedName>
        <fullName evidence="2">Uncharacterized protein</fullName>
    </submittedName>
</protein>
<evidence type="ECO:0000313" key="2">
    <source>
        <dbReference type="EMBL" id="CAA9412238.1"/>
    </source>
</evidence>